<dbReference type="OrthoDB" id="2148895at2759"/>
<feature type="non-terminal residue" evidence="1">
    <location>
        <position position="1"/>
    </location>
</feature>
<dbReference type="PANTHER" id="PTHR31649:SF1">
    <property type="entry name" value="FARNESOIC ACID O-METHYL TRANSFERASE DOMAIN-CONTAINING PROTEIN"/>
    <property type="match status" value="1"/>
</dbReference>
<dbReference type="PANTHER" id="PTHR31649">
    <property type="entry name" value="AGAP009604-PA"/>
    <property type="match status" value="1"/>
</dbReference>
<protein>
    <submittedName>
        <fullName evidence="1">Uncharacterized protein</fullName>
    </submittedName>
</protein>
<dbReference type="STRING" id="1555241.A0A4P9XD88"/>
<dbReference type="AlphaFoldDB" id="A0A4P9XD88"/>
<dbReference type="Pfam" id="PF11901">
    <property type="entry name" value="DM9"/>
    <property type="match status" value="1"/>
</dbReference>
<evidence type="ECO:0000313" key="1">
    <source>
        <dbReference type="EMBL" id="RKP03150.1"/>
    </source>
</evidence>
<dbReference type="InterPro" id="IPR006616">
    <property type="entry name" value="DM9_repeat"/>
</dbReference>
<reference evidence="2" key="1">
    <citation type="journal article" date="2018" name="Nat. Microbiol.">
        <title>Leveraging single-cell genomics to expand the fungal tree of life.</title>
        <authorList>
            <person name="Ahrendt S.R."/>
            <person name="Quandt C.A."/>
            <person name="Ciobanu D."/>
            <person name="Clum A."/>
            <person name="Salamov A."/>
            <person name="Andreopoulos B."/>
            <person name="Cheng J.F."/>
            <person name="Woyke T."/>
            <person name="Pelin A."/>
            <person name="Henrissat B."/>
            <person name="Reynolds N.K."/>
            <person name="Benny G.L."/>
            <person name="Smith M.E."/>
            <person name="James T.Y."/>
            <person name="Grigoriev I.V."/>
        </authorList>
    </citation>
    <scope>NUCLEOTIDE SEQUENCE [LARGE SCALE GENOMIC DNA]</scope>
    <source>
        <strain evidence="2">ATCC 52028</strain>
    </source>
</reference>
<feature type="non-terminal residue" evidence="1">
    <location>
        <position position="108"/>
    </location>
</feature>
<gene>
    <name evidence="1" type="ORF">CXG81DRAFT_8028</name>
</gene>
<accession>A0A4P9XD88</accession>
<keyword evidence="2" id="KW-1185">Reference proteome</keyword>
<evidence type="ECO:0000313" key="2">
    <source>
        <dbReference type="Proteomes" id="UP000274922"/>
    </source>
</evidence>
<name>A0A4P9XD88_9FUNG</name>
<sequence length="108" mass="11671">PPLFLFGCSVISRVDIARGFVNGSLQVGKVSRANVEGAHVTYEGKELVLYEYEVLVANSQHLRWIDASHACVPSHYIPVEGGREANGDPLYVIHAHSSASIQPGKASE</sequence>
<dbReference type="Proteomes" id="UP000274922">
    <property type="component" value="Unassembled WGS sequence"/>
</dbReference>
<dbReference type="EMBL" id="ML014128">
    <property type="protein sequence ID" value="RKP03150.1"/>
    <property type="molecule type" value="Genomic_DNA"/>
</dbReference>
<organism evidence="1 2">
    <name type="scientific">Caulochytrium protostelioides</name>
    <dbReference type="NCBI Taxonomy" id="1555241"/>
    <lineage>
        <taxon>Eukaryota</taxon>
        <taxon>Fungi</taxon>
        <taxon>Fungi incertae sedis</taxon>
        <taxon>Chytridiomycota</taxon>
        <taxon>Chytridiomycota incertae sedis</taxon>
        <taxon>Chytridiomycetes</taxon>
        <taxon>Caulochytriales</taxon>
        <taxon>Caulochytriaceae</taxon>
        <taxon>Caulochytrium</taxon>
    </lineage>
</organism>
<proteinExistence type="predicted"/>